<evidence type="ECO:0008006" key="7">
    <source>
        <dbReference type="Google" id="ProtNLM"/>
    </source>
</evidence>
<dbReference type="Gene3D" id="3.40.50.720">
    <property type="entry name" value="NAD(P)-binding Rossmann-like Domain"/>
    <property type="match status" value="1"/>
</dbReference>
<dbReference type="GO" id="GO:0005737">
    <property type="term" value="C:cytoplasm"/>
    <property type="evidence" value="ECO:0007669"/>
    <property type="project" value="TreeGrafter"/>
</dbReference>
<evidence type="ECO:0000256" key="2">
    <source>
        <dbReference type="ARBA" id="ARBA00022857"/>
    </source>
</evidence>
<dbReference type="InterPro" id="IPR020904">
    <property type="entry name" value="Sc_DH/Rdtase_CS"/>
</dbReference>
<dbReference type="AlphaFoldDB" id="A0AAW0CUL7"/>
<evidence type="ECO:0000256" key="3">
    <source>
        <dbReference type="ARBA" id="ARBA00023002"/>
    </source>
</evidence>
<reference evidence="5 6" key="1">
    <citation type="submission" date="2024-01" db="EMBL/GenBank/DDBJ databases">
        <title>A draft genome for a cacao thread blight-causing isolate of Paramarasmius palmivorus.</title>
        <authorList>
            <person name="Baruah I.K."/>
            <person name="Bukari Y."/>
            <person name="Amoako-Attah I."/>
            <person name="Meinhardt L.W."/>
            <person name="Bailey B.A."/>
            <person name="Cohen S.P."/>
        </authorList>
    </citation>
    <scope>NUCLEOTIDE SEQUENCE [LARGE SCALE GENOMIC DNA]</scope>
    <source>
        <strain evidence="5 6">GH-12</strain>
    </source>
</reference>
<comment type="similarity">
    <text evidence="1 4">Belongs to the short-chain dehydrogenases/reductases (SDR) family.</text>
</comment>
<evidence type="ECO:0000256" key="1">
    <source>
        <dbReference type="ARBA" id="ARBA00006484"/>
    </source>
</evidence>
<protein>
    <recommendedName>
        <fullName evidence="7">NAD(P)-binding protein</fullName>
    </recommendedName>
</protein>
<dbReference type="PRINTS" id="PR00080">
    <property type="entry name" value="SDRFAMILY"/>
</dbReference>
<dbReference type="PANTHER" id="PTHR44229">
    <property type="entry name" value="15-HYDROXYPROSTAGLANDIN DEHYDROGENASE [NAD(+)]"/>
    <property type="match status" value="1"/>
</dbReference>
<dbReference type="InterPro" id="IPR002347">
    <property type="entry name" value="SDR_fam"/>
</dbReference>
<evidence type="ECO:0000256" key="4">
    <source>
        <dbReference type="RuleBase" id="RU000363"/>
    </source>
</evidence>
<gene>
    <name evidence="5" type="ORF">VNI00_009097</name>
</gene>
<dbReference type="PRINTS" id="PR00081">
    <property type="entry name" value="GDHRDH"/>
</dbReference>
<organism evidence="5 6">
    <name type="scientific">Paramarasmius palmivorus</name>
    <dbReference type="NCBI Taxonomy" id="297713"/>
    <lineage>
        <taxon>Eukaryota</taxon>
        <taxon>Fungi</taxon>
        <taxon>Dikarya</taxon>
        <taxon>Basidiomycota</taxon>
        <taxon>Agaricomycotina</taxon>
        <taxon>Agaricomycetes</taxon>
        <taxon>Agaricomycetidae</taxon>
        <taxon>Agaricales</taxon>
        <taxon>Marasmiineae</taxon>
        <taxon>Marasmiaceae</taxon>
        <taxon>Paramarasmius</taxon>
    </lineage>
</organism>
<dbReference type="PROSITE" id="PS00061">
    <property type="entry name" value="ADH_SHORT"/>
    <property type="match status" value="1"/>
</dbReference>
<keyword evidence="3" id="KW-0560">Oxidoreductase</keyword>
<dbReference type="Pfam" id="PF00106">
    <property type="entry name" value="adh_short"/>
    <property type="match status" value="1"/>
</dbReference>
<dbReference type="Proteomes" id="UP001383192">
    <property type="component" value="Unassembled WGS sequence"/>
</dbReference>
<dbReference type="PANTHER" id="PTHR44229:SF4">
    <property type="entry name" value="15-HYDROXYPROSTAGLANDIN DEHYDROGENASE [NAD(+)]"/>
    <property type="match status" value="1"/>
</dbReference>
<sequence>MTDSNTQVDIAGDVAFVTGAASGIGLALTRELVKLGARVILVDVNDAVASKLADEFNEKAGETVAVAVKTDITSWDQQFAAYEVGKKTFGRVDYFMANAGIGEFPWLHKFEPSTAESRPITQPKMNVIDINLSAQLHTAALALQVFERQAPNRHGFRGKLVMTASLYGVFPSMCQPLYSASKAGIIHFVRALAQFHAKDDLTVNVVCPALVATGIAPPVMFKEFHERGLLTTAEQVVQQFIPLLGASKDTGKAVCVNKDKVWDQPIQLEKVHEDDELIDLLEHKMGQIYGYWE</sequence>
<dbReference type="InterPro" id="IPR036291">
    <property type="entry name" value="NAD(P)-bd_dom_sf"/>
</dbReference>
<dbReference type="GO" id="GO:0016616">
    <property type="term" value="F:oxidoreductase activity, acting on the CH-OH group of donors, NAD or NADP as acceptor"/>
    <property type="evidence" value="ECO:0007669"/>
    <property type="project" value="TreeGrafter"/>
</dbReference>
<dbReference type="EMBL" id="JAYKXP010000032">
    <property type="protein sequence ID" value="KAK7041808.1"/>
    <property type="molecule type" value="Genomic_DNA"/>
</dbReference>
<evidence type="ECO:0000313" key="5">
    <source>
        <dbReference type="EMBL" id="KAK7041808.1"/>
    </source>
</evidence>
<keyword evidence="2" id="KW-0521">NADP</keyword>
<accession>A0AAW0CUL7</accession>
<name>A0AAW0CUL7_9AGAR</name>
<evidence type="ECO:0000313" key="6">
    <source>
        <dbReference type="Proteomes" id="UP001383192"/>
    </source>
</evidence>
<dbReference type="SUPFAM" id="SSF51735">
    <property type="entry name" value="NAD(P)-binding Rossmann-fold domains"/>
    <property type="match status" value="1"/>
</dbReference>
<comment type="caution">
    <text evidence="5">The sequence shown here is derived from an EMBL/GenBank/DDBJ whole genome shotgun (WGS) entry which is preliminary data.</text>
</comment>
<keyword evidence="6" id="KW-1185">Reference proteome</keyword>
<proteinExistence type="inferred from homology"/>